<feature type="compositionally biased region" description="Basic and acidic residues" evidence="1">
    <location>
        <begin position="162"/>
        <end position="176"/>
    </location>
</feature>
<reference evidence="3 4" key="1">
    <citation type="submission" date="2024-09" db="EMBL/GenBank/DDBJ databases">
        <authorList>
            <person name="Sun Q."/>
            <person name="Mori K."/>
        </authorList>
    </citation>
    <scope>NUCLEOTIDE SEQUENCE [LARGE SCALE GENOMIC DNA]</scope>
    <source>
        <strain evidence="3 4">JCM 4362</strain>
    </source>
</reference>
<feature type="region of interest" description="Disordered" evidence="1">
    <location>
        <begin position="141"/>
        <end position="211"/>
    </location>
</feature>
<feature type="compositionally biased region" description="Acidic residues" evidence="1">
    <location>
        <begin position="193"/>
        <end position="202"/>
    </location>
</feature>
<dbReference type="SUPFAM" id="SSF55961">
    <property type="entry name" value="Bet v1-like"/>
    <property type="match status" value="1"/>
</dbReference>
<dbReference type="RefSeq" id="WP_345221263.1">
    <property type="nucleotide sequence ID" value="NZ_BAAAXE010000013.1"/>
</dbReference>
<name>A0ABV5P8Y0_STRCM</name>
<keyword evidence="2" id="KW-1133">Transmembrane helix</keyword>
<evidence type="ECO:0000256" key="2">
    <source>
        <dbReference type="SAM" id="Phobius"/>
    </source>
</evidence>
<organism evidence="3 4">
    <name type="scientific">Streptomyces cremeus</name>
    <dbReference type="NCBI Taxonomy" id="66881"/>
    <lineage>
        <taxon>Bacteria</taxon>
        <taxon>Bacillati</taxon>
        <taxon>Actinomycetota</taxon>
        <taxon>Actinomycetes</taxon>
        <taxon>Kitasatosporales</taxon>
        <taxon>Streptomycetaceae</taxon>
        <taxon>Streptomyces</taxon>
    </lineage>
</organism>
<dbReference type="InterPro" id="IPR023393">
    <property type="entry name" value="START-like_dom_sf"/>
</dbReference>
<feature type="compositionally biased region" description="Low complexity" evidence="1">
    <location>
        <begin position="141"/>
        <end position="161"/>
    </location>
</feature>
<evidence type="ECO:0000313" key="3">
    <source>
        <dbReference type="EMBL" id="MFB9519650.1"/>
    </source>
</evidence>
<keyword evidence="2" id="KW-0812">Transmembrane</keyword>
<dbReference type="InterPro" id="IPR010419">
    <property type="entry name" value="CO_DH_gsu"/>
</dbReference>
<sequence>MDHEVLVPVLPAAVRQTLADPVRVARCLPGFQQDADKSSTPLTGRLKVRLGGHTITYRGALTVTPAAKGACTVEGEGAEARGNGSVKLSLTVRTARHEDGTKLSFTGTAHGEGRITELDAATVESAVRRLLDRFAAALGTEAAGPAAPKPKQASPKPGAPKSEPRPDRDSRPDEPRASLFETEIPAPSLDRLSDEELTEDDPLPGPGPTREDEELALREALEGLPGELPEAFPDEPLAEAAHARRTMIGRSAEEVDHAPPRGRYAPVMAPAPASGTFTLRRLAPAAALAVASAVVVGRVLRRRR</sequence>
<dbReference type="PANTHER" id="PTHR38588">
    <property type="entry name" value="BLL0334 PROTEIN"/>
    <property type="match status" value="1"/>
</dbReference>
<evidence type="ECO:0000313" key="4">
    <source>
        <dbReference type="Proteomes" id="UP001589718"/>
    </source>
</evidence>
<accession>A0ABV5P8Y0</accession>
<keyword evidence="4" id="KW-1185">Reference proteome</keyword>
<dbReference type="PANTHER" id="PTHR38588:SF1">
    <property type="entry name" value="BLL0334 PROTEIN"/>
    <property type="match status" value="1"/>
</dbReference>
<evidence type="ECO:0000256" key="1">
    <source>
        <dbReference type="SAM" id="MobiDB-lite"/>
    </source>
</evidence>
<feature type="transmembrane region" description="Helical" evidence="2">
    <location>
        <begin position="282"/>
        <end position="300"/>
    </location>
</feature>
<comment type="caution">
    <text evidence="3">The sequence shown here is derived from an EMBL/GenBank/DDBJ whole genome shotgun (WGS) entry which is preliminary data.</text>
</comment>
<keyword evidence="2" id="KW-0472">Membrane</keyword>
<dbReference type="Proteomes" id="UP001589718">
    <property type="component" value="Unassembled WGS sequence"/>
</dbReference>
<dbReference type="Pfam" id="PF06240">
    <property type="entry name" value="COXG"/>
    <property type="match status" value="1"/>
</dbReference>
<gene>
    <name evidence="3" type="ORF">ACFFTU_06810</name>
</gene>
<dbReference type="Gene3D" id="3.30.530.20">
    <property type="match status" value="1"/>
</dbReference>
<proteinExistence type="predicted"/>
<protein>
    <submittedName>
        <fullName evidence="3">SRPBCC domain-containing protein</fullName>
    </submittedName>
</protein>
<dbReference type="EMBL" id="JBHMCR010000004">
    <property type="protein sequence ID" value="MFB9519650.1"/>
    <property type="molecule type" value="Genomic_DNA"/>
</dbReference>